<organism evidence="3 4">
    <name type="scientific">Chara braunii</name>
    <name type="common">Braun's stonewort</name>
    <dbReference type="NCBI Taxonomy" id="69332"/>
    <lineage>
        <taxon>Eukaryota</taxon>
        <taxon>Viridiplantae</taxon>
        <taxon>Streptophyta</taxon>
        <taxon>Charophyceae</taxon>
        <taxon>Charales</taxon>
        <taxon>Characeae</taxon>
        <taxon>Chara</taxon>
    </lineage>
</organism>
<dbReference type="PANTHER" id="PTHR33975">
    <property type="entry name" value="MYELIN-ASSOCIATED OLIGODENDROCYTE BASIC PROTEIN"/>
    <property type="match status" value="1"/>
</dbReference>
<feature type="transmembrane region" description="Helical" evidence="2">
    <location>
        <begin position="311"/>
        <end position="335"/>
    </location>
</feature>
<dbReference type="GO" id="GO:0009941">
    <property type="term" value="C:chloroplast envelope"/>
    <property type="evidence" value="ECO:0007669"/>
    <property type="project" value="EnsemblPlants"/>
</dbReference>
<dbReference type="GO" id="GO:0009535">
    <property type="term" value="C:chloroplast thylakoid membrane"/>
    <property type="evidence" value="ECO:0007669"/>
    <property type="project" value="EnsemblPlants"/>
</dbReference>
<feature type="compositionally biased region" description="Polar residues" evidence="1">
    <location>
        <begin position="90"/>
        <end position="105"/>
    </location>
</feature>
<dbReference type="Gramene" id="GBG72319">
    <property type="protein sequence ID" value="GBG72319"/>
    <property type="gene ID" value="CBR_g11898"/>
</dbReference>
<comment type="caution">
    <text evidence="3">The sequence shown here is derived from an EMBL/GenBank/DDBJ whole genome shotgun (WGS) entry which is preliminary data.</text>
</comment>
<dbReference type="STRING" id="69332.A0A388KQJ5"/>
<proteinExistence type="predicted"/>
<feature type="compositionally biased region" description="Low complexity" evidence="1">
    <location>
        <begin position="126"/>
        <end position="138"/>
    </location>
</feature>
<keyword evidence="2" id="KW-0812">Transmembrane</keyword>
<dbReference type="OrthoDB" id="542507at2759"/>
<reference evidence="3 4" key="1">
    <citation type="journal article" date="2018" name="Cell">
        <title>The Chara Genome: Secondary Complexity and Implications for Plant Terrestrialization.</title>
        <authorList>
            <person name="Nishiyama T."/>
            <person name="Sakayama H."/>
            <person name="Vries J.D."/>
            <person name="Buschmann H."/>
            <person name="Saint-Marcoux D."/>
            <person name="Ullrich K.K."/>
            <person name="Haas F.B."/>
            <person name="Vanderstraeten L."/>
            <person name="Becker D."/>
            <person name="Lang D."/>
            <person name="Vosolsobe S."/>
            <person name="Rombauts S."/>
            <person name="Wilhelmsson P.K.I."/>
            <person name="Janitza P."/>
            <person name="Kern R."/>
            <person name="Heyl A."/>
            <person name="Rumpler F."/>
            <person name="Villalobos L.I.A.C."/>
            <person name="Clay J.M."/>
            <person name="Skokan R."/>
            <person name="Toyoda A."/>
            <person name="Suzuki Y."/>
            <person name="Kagoshima H."/>
            <person name="Schijlen E."/>
            <person name="Tajeshwar N."/>
            <person name="Catarino B."/>
            <person name="Hetherington A.J."/>
            <person name="Saltykova A."/>
            <person name="Bonnot C."/>
            <person name="Breuninger H."/>
            <person name="Symeonidi A."/>
            <person name="Radhakrishnan G.V."/>
            <person name="Van Nieuwerburgh F."/>
            <person name="Deforce D."/>
            <person name="Chang C."/>
            <person name="Karol K.G."/>
            <person name="Hedrich R."/>
            <person name="Ulvskov P."/>
            <person name="Glockner G."/>
            <person name="Delwiche C.F."/>
            <person name="Petrasek J."/>
            <person name="Van de Peer Y."/>
            <person name="Friml J."/>
            <person name="Beilby M."/>
            <person name="Dolan L."/>
            <person name="Kohara Y."/>
            <person name="Sugano S."/>
            <person name="Fujiyama A."/>
            <person name="Delaux P.-M."/>
            <person name="Quint M."/>
            <person name="TheiBen G."/>
            <person name="Hagemann M."/>
            <person name="Harholt J."/>
            <person name="Dunand C."/>
            <person name="Zachgo S."/>
            <person name="Langdale J."/>
            <person name="Maumus F."/>
            <person name="Straeten D.V.D."/>
            <person name="Gould S.B."/>
            <person name="Rensing S.A."/>
        </authorList>
    </citation>
    <scope>NUCLEOTIDE SEQUENCE [LARGE SCALE GENOMIC DNA]</scope>
    <source>
        <strain evidence="3 4">S276</strain>
    </source>
</reference>
<feature type="region of interest" description="Disordered" evidence="1">
    <location>
        <begin position="120"/>
        <end position="150"/>
    </location>
</feature>
<evidence type="ECO:0000313" key="4">
    <source>
        <dbReference type="Proteomes" id="UP000265515"/>
    </source>
</evidence>
<name>A0A388KQJ5_CHABU</name>
<accession>A0A388KQJ5</accession>
<dbReference type="EMBL" id="BFEA01000163">
    <property type="protein sequence ID" value="GBG72319.1"/>
    <property type="molecule type" value="Genomic_DNA"/>
</dbReference>
<evidence type="ECO:0008006" key="5">
    <source>
        <dbReference type="Google" id="ProtNLM"/>
    </source>
</evidence>
<dbReference type="PANTHER" id="PTHR33975:SF2">
    <property type="entry name" value="MYELIN-ASSOCIATED OLIGODENDROCYTE BASIC PROTEIN"/>
    <property type="match status" value="1"/>
</dbReference>
<dbReference type="GO" id="GO:0010196">
    <property type="term" value="P:nonphotochemical quenching"/>
    <property type="evidence" value="ECO:0007669"/>
    <property type="project" value="EnsemblPlants"/>
</dbReference>
<keyword evidence="4" id="KW-1185">Reference proteome</keyword>
<keyword evidence="2" id="KW-1133">Transmembrane helix</keyword>
<evidence type="ECO:0000256" key="2">
    <source>
        <dbReference type="SAM" id="Phobius"/>
    </source>
</evidence>
<protein>
    <recommendedName>
        <fullName evidence="5">DUF1517 domain-containing protein</fullName>
    </recommendedName>
</protein>
<dbReference type="InterPro" id="IPR053023">
    <property type="entry name" value="FLAP_modulator"/>
</dbReference>
<feature type="transmembrane region" description="Helical" evidence="2">
    <location>
        <begin position="227"/>
        <end position="247"/>
    </location>
</feature>
<dbReference type="GO" id="GO:0009643">
    <property type="term" value="P:photosynthetic acclimation"/>
    <property type="evidence" value="ECO:0007669"/>
    <property type="project" value="EnsemblPlants"/>
</dbReference>
<dbReference type="Proteomes" id="UP000265515">
    <property type="component" value="Unassembled WGS sequence"/>
</dbReference>
<gene>
    <name evidence="3" type="ORF">CBR_g11898</name>
</gene>
<dbReference type="Pfam" id="PF07466">
    <property type="entry name" value="DUF1517"/>
    <property type="match status" value="1"/>
</dbReference>
<keyword evidence="2" id="KW-0472">Membrane</keyword>
<sequence length="543" mass="58269">MAGVASFHGLAAVCKCPVGLRSVVRPSGDDASPALRVTKGKMSVLNHCFCVLVEGEFLRRHIMMSNCQRAAASFSTLRIFRSFHGETNKESGTCPSRNFSSSHISRQPWHSRRQVFVPKAGHCSPEESSAADISASPSSKDDSSPDPGELLSVVQRESSSLGGSKCVSIESLQDHASLPASETPSGILTSSCQAQSESLGIRQWIPRVSQHVAELLLGAWSALQRPAVIAALVLFLVLQMPNVALAAKSGGRMGGRSFSSQGSGGPARVYSARPGAGRGMFSAPYSAPSPFFGGGGFGWGWSPFFYRGPTVVVGGGGGGGLFTLLLFGVVAAFLFQTVSGFLSDMSVDGSTSLLGGERISVVKLQVGLLGLARSLQRDLDRIADRADTSSPRGLHYVLQETVLALMRHPDYCVYGTSSAQTYRGVEKGEERFNQLSLEERSKFEEETMVNVDSRVRRSSLSSLGKERFSNEYIVVTILVAADGDIKVPSRLNNLDDLRAALSKLGAIPADQIQAVEILWTPQDMGDTLTERQMLRDYPQLRSL</sequence>
<evidence type="ECO:0000313" key="3">
    <source>
        <dbReference type="EMBL" id="GBG72319.1"/>
    </source>
</evidence>
<dbReference type="InterPro" id="IPR010903">
    <property type="entry name" value="DUF1517"/>
</dbReference>
<evidence type="ECO:0000256" key="1">
    <source>
        <dbReference type="SAM" id="MobiDB-lite"/>
    </source>
</evidence>
<feature type="region of interest" description="Disordered" evidence="1">
    <location>
        <begin position="87"/>
        <end position="107"/>
    </location>
</feature>
<dbReference type="AlphaFoldDB" id="A0A388KQJ5"/>